<feature type="transmembrane region" description="Helical" evidence="1">
    <location>
        <begin position="151"/>
        <end position="174"/>
    </location>
</feature>
<proteinExistence type="predicted"/>
<protein>
    <submittedName>
        <fullName evidence="2">Unannotated protein</fullName>
    </submittedName>
</protein>
<name>A0A6J7FM80_9ZZZZ</name>
<dbReference type="AlphaFoldDB" id="A0A6J7FM80"/>
<dbReference type="InterPro" id="IPR003744">
    <property type="entry name" value="YhhQ"/>
</dbReference>
<accession>A0A6J7FM80</accession>
<keyword evidence="1" id="KW-1133">Transmembrane helix</keyword>
<feature type="transmembrane region" description="Helical" evidence="1">
    <location>
        <begin position="33"/>
        <end position="52"/>
    </location>
</feature>
<evidence type="ECO:0000313" key="2">
    <source>
        <dbReference type="EMBL" id="CAB4894505.1"/>
    </source>
</evidence>
<sequence>MRIGLAIAAVYVAAIVTANIVTATQTPWSFDALGQHWVVTWGTWFIAATFVLRDLVQLRLGRAAAYAAVGAALLANVAVSFAYDDLLWVTVASALSFALAETLDTEVFTRLHGSVGRRVAVSGVLGGTLDSILFAVVGLSPLTTGIVSWEFLWTVVVAQVVVKAAVSAAVGLAWRDR</sequence>
<evidence type="ECO:0000256" key="1">
    <source>
        <dbReference type="SAM" id="Phobius"/>
    </source>
</evidence>
<organism evidence="2">
    <name type="scientific">freshwater metagenome</name>
    <dbReference type="NCBI Taxonomy" id="449393"/>
    <lineage>
        <taxon>unclassified sequences</taxon>
        <taxon>metagenomes</taxon>
        <taxon>ecological metagenomes</taxon>
    </lineage>
</organism>
<feature type="transmembrane region" description="Helical" evidence="1">
    <location>
        <begin position="89"/>
        <end position="107"/>
    </location>
</feature>
<reference evidence="2" key="1">
    <citation type="submission" date="2020-05" db="EMBL/GenBank/DDBJ databases">
        <authorList>
            <person name="Chiriac C."/>
            <person name="Salcher M."/>
            <person name="Ghai R."/>
            <person name="Kavagutti S V."/>
        </authorList>
    </citation>
    <scope>NUCLEOTIDE SEQUENCE</scope>
</reference>
<gene>
    <name evidence="2" type="ORF">UFOPK3564_00216</name>
</gene>
<keyword evidence="1" id="KW-0472">Membrane</keyword>
<dbReference type="EMBL" id="CAFBMK010000007">
    <property type="protein sequence ID" value="CAB4894505.1"/>
    <property type="molecule type" value="Genomic_DNA"/>
</dbReference>
<keyword evidence="1" id="KW-0812">Transmembrane</keyword>
<dbReference type="Pfam" id="PF02592">
    <property type="entry name" value="Vut_1"/>
    <property type="match status" value="1"/>
</dbReference>
<feature type="transmembrane region" description="Helical" evidence="1">
    <location>
        <begin position="64"/>
        <end position="83"/>
    </location>
</feature>
<feature type="transmembrane region" description="Helical" evidence="1">
    <location>
        <begin position="119"/>
        <end position="139"/>
    </location>
</feature>